<proteinExistence type="predicted"/>
<evidence type="ECO:0000313" key="2">
    <source>
        <dbReference type="Proteomes" id="UP001163882"/>
    </source>
</evidence>
<evidence type="ECO:0000313" key="1">
    <source>
        <dbReference type="EMBL" id="UYQ73041.1"/>
    </source>
</evidence>
<reference evidence="1" key="1">
    <citation type="submission" date="2022-10" db="EMBL/GenBank/DDBJ databases">
        <title>YIM 151497 complete genome.</title>
        <authorList>
            <person name="Chen X."/>
        </authorList>
    </citation>
    <scope>NUCLEOTIDE SEQUENCE</scope>
    <source>
        <strain evidence="1">YIM 151497</strain>
    </source>
</reference>
<dbReference type="Proteomes" id="UP001163882">
    <property type="component" value="Chromosome"/>
</dbReference>
<organism evidence="1 2">
    <name type="scientific">Pelagibacterium flavum</name>
    <dbReference type="NCBI Taxonomy" id="2984530"/>
    <lineage>
        <taxon>Bacteria</taxon>
        <taxon>Pseudomonadati</taxon>
        <taxon>Pseudomonadota</taxon>
        <taxon>Alphaproteobacteria</taxon>
        <taxon>Hyphomicrobiales</taxon>
        <taxon>Devosiaceae</taxon>
        <taxon>Pelagibacterium</taxon>
    </lineage>
</organism>
<name>A0ABY6IR10_9HYPH</name>
<dbReference type="EMBL" id="CP107716">
    <property type="protein sequence ID" value="UYQ73041.1"/>
    <property type="molecule type" value="Genomic_DNA"/>
</dbReference>
<accession>A0ABY6IR10</accession>
<protein>
    <submittedName>
        <fullName evidence="1">Uncharacterized protein</fullName>
    </submittedName>
</protein>
<gene>
    <name evidence="1" type="ORF">OF122_04560</name>
</gene>
<sequence>MHPEIVKQTIERIAALEATTVIADPLSGLLRVNDEFTVSIVIVRCSTTPAGSLRWKIRFDRGRDPDITVAVRMNHDNHSIRDYLIVPTAEITDDVVRTAEANGIAIDAYLFNTLDSLFSLAERAKLSEAMSWT</sequence>
<dbReference type="RefSeq" id="WP_264226634.1">
    <property type="nucleotide sequence ID" value="NZ_CP107716.1"/>
</dbReference>
<keyword evidence="2" id="KW-1185">Reference proteome</keyword>